<dbReference type="EMBL" id="KF900990">
    <property type="protein sequence ID" value="AIF14039.1"/>
    <property type="molecule type" value="Genomic_DNA"/>
</dbReference>
<proteinExistence type="predicted"/>
<evidence type="ECO:0000256" key="1">
    <source>
        <dbReference type="SAM" id="MobiDB-lite"/>
    </source>
</evidence>
<dbReference type="InterPro" id="IPR001437">
    <property type="entry name" value="Tscrpt_elong_fac_GreA/B_C"/>
</dbReference>
<evidence type="ECO:0000313" key="3">
    <source>
        <dbReference type="EMBL" id="AIF14039.1"/>
    </source>
</evidence>
<feature type="region of interest" description="Disordered" evidence="1">
    <location>
        <begin position="1"/>
        <end position="34"/>
    </location>
</feature>
<reference evidence="3" key="1">
    <citation type="journal article" date="2014" name="Genome Biol. Evol.">
        <title>Pangenome evidence for extensive interdomain horizontal transfer affecting lineage core and shell genes in uncultured planktonic thaumarchaeota and euryarchaeota.</title>
        <authorList>
            <person name="Deschamps P."/>
            <person name="Zivanovic Y."/>
            <person name="Moreira D."/>
            <person name="Rodriguez-Valera F."/>
            <person name="Lopez-Garcia P."/>
        </authorList>
    </citation>
    <scope>NUCLEOTIDE SEQUENCE</scope>
</reference>
<feature type="domain" description="Transcription elongation factor GreA/GreB C-terminal" evidence="2">
    <location>
        <begin position="126"/>
        <end position="191"/>
    </location>
</feature>
<dbReference type="GO" id="GO:0032784">
    <property type="term" value="P:regulation of DNA-templated transcription elongation"/>
    <property type="evidence" value="ECO:0007669"/>
    <property type="project" value="InterPro"/>
</dbReference>
<protein>
    <submittedName>
        <fullName evidence="3">Structural maintenance of chromosome-related protein</fullName>
    </submittedName>
</protein>
<sequence length="192" mass="21290">MNTQLARNKKELDKATAKLNEAERKLESEKNRRRELAGQLEFLSDSLKENLSEAQLSEKIEGIKTEAILAKDEGASALASAEQMTRENQDLEKKLNDVRKMSVTDDSKAAETAKEALESVIPTSKIGSSLVVKNLIKETEHTYRLVKALSEQDMAGGVLSIENPLGKELFGTKEGQEISMGNIKFKILEIKN</sequence>
<dbReference type="Pfam" id="PF01272">
    <property type="entry name" value="GreA_GreB"/>
    <property type="match status" value="1"/>
</dbReference>
<name>A0A075HDR2_9EURY</name>
<accession>A0A075HDR2</accession>
<evidence type="ECO:0000259" key="2">
    <source>
        <dbReference type="Pfam" id="PF01272"/>
    </source>
</evidence>
<feature type="compositionally biased region" description="Basic and acidic residues" evidence="1">
    <location>
        <begin position="8"/>
        <end position="34"/>
    </location>
</feature>
<dbReference type="GO" id="GO:0070063">
    <property type="term" value="F:RNA polymerase binding"/>
    <property type="evidence" value="ECO:0007669"/>
    <property type="project" value="InterPro"/>
</dbReference>
<dbReference type="SUPFAM" id="SSF54534">
    <property type="entry name" value="FKBP-like"/>
    <property type="match status" value="1"/>
</dbReference>
<dbReference type="Gene3D" id="3.10.50.30">
    <property type="entry name" value="Transcription elongation factor, GreA/GreB, C-terminal domain"/>
    <property type="match status" value="1"/>
</dbReference>
<dbReference type="InterPro" id="IPR036953">
    <property type="entry name" value="GreA/GreB_C_sf"/>
</dbReference>
<dbReference type="AlphaFoldDB" id="A0A075HDR2"/>
<organism evidence="3">
    <name type="scientific">uncultured marine group II/III euryarchaeote KM3_65_G10</name>
    <dbReference type="NCBI Taxonomy" id="1456480"/>
    <lineage>
        <taxon>Archaea</taxon>
        <taxon>Methanobacteriati</taxon>
        <taxon>Methanobacteriota</taxon>
        <taxon>environmental samples</taxon>
    </lineage>
</organism>
<dbReference type="GO" id="GO:0003677">
    <property type="term" value="F:DNA binding"/>
    <property type="evidence" value="ECO:0007669"/>
    <property type="project" value="InterPro"/>
</dbReference>